<evidence type="ECO:0000313" key="2">
    <source>
        <dbReference type="EMBL" id="CCF61188.1"/>
    </source>
</evidence>
<dbReference type="Proteomes" id="UP000008190">
    <property type="component" value="Chromosome"/>
</dbReference>
<dbReference type="HOGENOM" id="CLU_029916_0_0_11"/>
<evidence type="ECO:0008006" key="4">
    <source>
        <dbReference type="Google" id="ProtNLM"/>
    </source>
</evidence>
<protein>
    <recommendedName>
        <fullName evidence="4">DUF3987 domain-containing protein</fullName>
    </recommendedName>
</protein>
<gene>
    <name evidence="2" type="ordered locus">NOCYR_0368</name>
</gene>
<accession>H6R9Y0</accession>
<dbReference type="AlphaFoldDB" id="H6R9Y0"/>
<reference evidence="2 3" key="1">
    <citation type="journal article" date="2012" name="J. Bacteriol.">
        <title>Genome sequence of the human- and animal-pathogenic strain Nocardia cyriacigeorgica GUH-2.</title>
        <authorList>
            <person name="Zoropogui A."/>
            <person name="Pujic P."/>
            <person name="Normand P."/>
            <person name="Barbe V."/>
            <person name="Beaman B."/>
            <person name="Beaman L."/>
            <person name="Boiron P."/>
            <person name="Colinon C."/>
            <person name="Deredjian A."/>
            <person name="Graindorge A."/>
            <person name="Mangenot S."/>
            <person name="Nazaret S."/>
            <person name="Neto M."/>
            <person name="Petit S."/>
            <person name="Roche D."/>
            <person name="Vallenet D."/>
            <person name="Rodriguez-Nava V."/>
            <person name="Richard Y."/>
            <person name="Cournoyer B."/>
            <person name="Blaha D."/>
        </authorList>
    </citation>
    <scope>NUCLEOTIDE SEQUENCE [LARGE SCALE GENOMIC DNA]</scope>
    <source>
        <strain evidence="2 3">GUH-2</strain>
    </source>
</reference>
<dbReference type="OrthoDB" id="3218228at2"/>
<dbReference type="EMBL" id="FO082843">
    <property type="protein sequence ID" value="CCF61188.1"/>
    <property type="molecule type" value="Genomic_DNA"/>
</dbReference>
<evidence type="ECO:0000256" key="1">
    <source>
        <dbReference type="SAM" id="Coils"/>
    </source>
</evidence>
<dbReference type="eggNOG" id="ENOG502ZBKQ">
    <property type="taxonomic scope" value="Bacteria"/>
</dbReference>
<sequence>MTERPSIYANAAEVPPDPIEEFWSARPILDHIRTYARARRAGPWAVLGAVLARAIAATEPNLMLPDLTGVPASLNLFVVLVGKSGGGKGVAEGVARHAVQFADGLGAIVTDEYPIGSGEGLARTYMPSAKESDPPPPTRAILSAPEIDTLVALGGRQGSTLMAELRKVYSGEAIGFANANRATRTIVAAHAYRACLIMGAQPLRSGPLFGDAAGGTPQRCLYLTVYDHDAPEDAPATPAPVEVKVKRYTAEQVHMGFPPEVREEFNRYHWARVREDDIDELDGHKMLTRAKVAAALAILEERPEVTTEDWKLAGTIIRASDRTRDEMVAAVAEQAREAARARAEVKATEAAILEDRAEDRDRDRIRGSVLRCLDRRGSATRKDLRNNLRAALRDRLDAELAELESEGVITHDGTSYRRA</sequence>
<dbReference type="RefSeq" id="WP_014348664.1">
    <property type="nucleotide sequence ID" value="NC_016887.1"/>
</dbReference>
<proteinExistence type="predicted"/>
<organism evidence="2 3">
    <name type="scientific">Nocardia cyriacigeorgica (strain GUH-2)</name>
    <dbReference type="NCBI Taxonomy" id="1127134"/>
    <lineage>
        <taxon>Bacteria</taxon>
        <taxon>Bacillati</taxon>
        <taxon>Actinomycetota</taxon>
        <taxon>Actinomycetes</taxon>
        <taxon>Mycobacteriales</taxon>
        <taxon>Nocardiaceae</taxon>
        <taxon>Nocardia</taxon>
    </lineage>
</organism>
<dbReference type="STRING" id="1127134.NOCYR_0368"/>
<keyword evidence="3" id="KW-1185">Reference proteome</keyword>
<keyword evidence="1" id="KW-0175">Coiled coil</keyword>
<feature type="coiled-coil region" evidence="1">
    <location>
        <begin position="324"/>
        <end position="351"/>
    </location>
</feature>
<evidence type="ECO:0000313" key="3">
    <source>
        <dbReference type="Proteomes" id="UP000008190"/>
    </source>
</evidence>
<name>H6R9Y0_NOCCG</name>
<dbReference type="KEGG" id="ncy:NOCYR_0368"/>